<protein>
    <recommendedName>
        <fullName evidence="4">Large ribosomal subunit protein bL17</fullName>
    </recommendedName>
</protein>
<dbReference type="PANTHER" id="PTHR14413:SF16">
    <property type="entry name" value="LARGE RIBOSOMAL SUBUNIT PROTEIN BL17M"/>
    <property type="match status" value="1"/>
</dbReference>
<dbReference type="InterPro" id="IPR036373">
    <property type="entry name" value="Ribosomal_bL17_sf"/>
</dbReference>
<evidence type="ECO:0000256" key="2">
    <source>
        <dbReference type="ARBA" id="ARBA00022980"/>
    </source>
</evidence>
<evidence type="ECO:0000313" key="7">
    <source>
        <dbReference type="Proteomes" id="UP000178656"/>
    </source>
</evidence>
<evidence type="ECO:0000256" key="1">
    <source>
        <dbReference type="ARBA" id="ARBA00008777"/>
    </source>
</evidence>
<dbReference type="NCBIfam" id="TIGR00059">
    <property type="entry name" value="L17"/>
    <property type="match status" value="1"/>
</dbReference>
<dbReference type="GO" id="GO:0022625">
    <property type="term" value="C:cytosolic large ribosomal subunit"/>
    <property type="evidence" value="ECO:0007669"/>
    <property type="project" value="TreeGrafter"/>
</dbReference>
<gene>
    <name evidence="4" type="primary">rplQ</name>
    <name evidence="6" type="ORF">A2482_02985</name>
</gene>
<dbReference type="EMBL" id="MFGM01000027">
    <property type="protein sequence ID" value="OGF36939.1"/>
    <property type="molecule type" value="Genomic_DNA"/>
</dbReference>
<dbReference type="HAMAP" id="MF_01368">
    <property type="entry name" value="Ribosomal_bL17"/>
    <property type="match status" value="1"/>
</dbReference>
<comment type="caution">
    <text evidence="6">The sequence shown here is derived from an EMBL/GenBank/DDBJ whole genome shotgun (WGS) entry which is preliminary data.</text>
</comment>
<organism evidence="6 7">
    <name type="scientific">Candidatus Falkowbacteria bacterium RIFOXYC2_FULL_48_21</name>
    <dbReference type="NCBI Taxonomy" id="1798005"/>
    <lineage>
        <taxon>Bacteria</taxon>
        <taxon>Candidatus Falkowiibacteriota</taxon>
    </lineage>
</organism>
<dbReference type="GO" id="GO:0003735">
    <property type="term" value="F:structural constituent of ribosome"/>
    <property type="evidence" value="ECO:0007669"/>
    <property type="project" value="InterPro"/>
</dbReference>
<dbReference type="InterPro" id="IPR000456">
    <property type="entry name" value="Ribosomal_bL17"/>
</dbReference>
<accession>A0A1F5TDE6</accession>
<dbReference type="Pfam" id="PF01196">
    <property type="entry name" value="Ribosomal_L17"/>
    <property type="match status" value="1"/>
</dbReference>
<evidence type="ECO:0000256" key="3">
    <source>
        <dbReference type="ARBA" id="ARBA00023274"/>
    </source>
</evidence>
<evidence type="ECO:0000256" key="5">
    <source>
        <dbReference type="RuleBase" id="RU000660"/>
    </source>
</evidence>
<name>A0A1F5TDE6_9BACT</name>
<sequence length="116" mass="13225">MRHKNTVTKLSRKTNNRKALLRGLATEFVLNGKMKTTFAKAKALRPVVEKLITLSRDNSLSVRRKLLGYLYEEKAVKKLLEKLGPDYRGRPGGFTRIVRLNERKGDNASMALIELI</sequence>
<evidence type="ECO:0000256" key="4">
    <source>
        <dbReference type="HAMAP-Rule" id="MF_01368"/>
    </source>
</evidence>
<proteinExistence type="inferred from homology"/>
<keyword evidence="2 4" id="KW-0689">Ribosomal protein</keyword>
<dbReference type="Proteomes" id="UP000178656">
    <property type="component" value="Unassembled WGS sequence"/>
</dbReference>
<comment type="subunit">
    <text evidence="4">Part of the 50S ribosomal subunit. Contacts protein L32.</text>
</comment>
<dbReference type="GO" id="GO:0006412">
    <property type="term" value="P:translation"/>
    <property type="evidence" value="ECO:0007669"/>
    <property type="project" value="UniProtKB-UniRule"/>
</dbReference>
<dbReference type="Gene3D" id="3.90.1030.10">
    <property type="entry name" value="Ribosomal protein L17"/>
    <property type="match status" value="1"/>
</dbReference>
<dbReference type="PANTHER" id="PTHR14413">
    <property type="entry name" value="RIBOSOMAL PROTEIN L17"/>
    <property type="match status" value="1"/>
</dbReference>
<dbReference type="SUPFAM" id="SSF64263">
    <property type="entry name" value="Prokaryotic ribosomal protein L17"/>
    <property type="match status" value="1"/>
</dbReference>
<dbReference type="AlphaFoldDB" id="A0A1F5TDE6"/>
<comment type="similarity">
    <text evidence="1 4 5">Belongs to the bacterial ribosomal protein bL17 family.</text>
</comment>
<evidence type="ECO:0000313" key="6">
    <source>
        <dbReference type="EMBL" id="OGF36939.1"/>
    </source>
</evidence>
<keyword evidence="3 4" id="KW-0687">Ribonucleoprotein</keyword>
<reference evidence="6 7" key="1">
    <citation type="journal article" date="2016" name="Nat. Commun.">
        <title>Thousands of microbial genomes shed light on interconnected biogeochemical processes in an aquifer system.</title>
        <authorList>
            <person name="Anantharaman K."/>
            <person name="Brown C.T."/>
            <person name="Hug L.A."/>
            <person name="Sharon I."/>
            <person name="Castelle C.J."/>
            <person name="Probst A.J."/>
            <person name="Thomas B.C."/>
            <person name="Singh A."/>
            <person name="Wilkins M.J."/>
            <person name="Karaoz U."/>
            <person name="Brodie E.L."/>
            <person name="Williams K.H."/>
            <person name="Hubbard S.S."/>
            <person name="Banfield J.F."/>
        </authorList>
    </citation>
    <scope>NUCLEOTIDE SEQUENCE [LARGE SCALE GENOMIC DNA]</scope>
</reference>